<proteinExistence type="inferred from homology"/>
<dbReference type="InterPro" id="IPR004888">
    <property type="entry name" value="Glycoside_hydrolase_63"/>
</dbReference>
<evidence type="ECO:0000256" key="3">
    <source>
        <dbReference type="ARBA" id="ARBA00023295"/>
    </source>
</evidence>
<evidence type="ECO:0000256" key="2">
    <source>
        <dbReference type="ARBA" id="ARBA00022801"/>
    </source>
</evidence>
<comment type="subcellular location">
    <subcellularLocation>
        <location evidence="4">Endoplasmic reticulum membrane</location>
        <topology evidence="4">Single-pass type II membrane protein</topology>
    </subcellularLocation>
</comment>
<keyword evidence="9" id="KW-1185">Reference proteome</keyword>
<feature type="transmembrane region" description="Helical" evidence="4">
    <location>
        <begin position="45"/>
        <end position="71"/>
    </location>
</feature>
<keyword evidence="2 4" id="KW-0378">Hydrolase</keyword>
<reference evidence="8" key="1">
    <citation type="submission" date="2021-01" db="UniProtKB">
        <authorList>
            <consortium name="EnsemblPlants"/>
        </authorList>
    </citation>
    <scope>IDENTIFICATION</scope>
</reference>
<keyword evidence="3 4" id="KW-0326">Glycosidase</keyword>
<feature type="region of interest" description="Disordered" evidence="5">
    <location>
        <begin position="1"/>
        <end position="39"/>
    </location>
</feature>
<dbReference type="InterPro" id="IPR031631">
    <property type="entry name" value="Glyco_hydro_63N"/>
</dbReference>
<organism evidence="8 9">
    <name type="scientific">Kalanchoe fedtschenkoi</name>
    <name type="common">Lavender scallops</name>
    <name type="synonym">South American air plant</name>
    <dbReference type="NCBI Taxonomy" id="63787"/>
    <lineage>
        <taxon>Eukaryota</taxon>
        <taxon>Viridiplantae</taxon>
        <taxon>Streptophyta</taxon>
        <taxon>Embryophyta</taxon>
        <taxon>Tracheophyta</taxon>
        <taxon>Spermatophyta</taxon>
        <taxon>Magnoliopsida</taxon>
        <taxon>eudicotyledons</taxon>
        <taxon>Gunneridae</taxon>
        <taxon>Pentapetalae</taxon>
        <taxon>Saxifragales</taxon>
        <taxon>Crassulaceae</taxon>
        <taxon>Kalanchoe</taxon>
    </lineage>
</organism>
<dbReference type="GO" id="GO:0009311">
    <property type="term" value="P:oligosaccharide metabolic process"/>
    <property type="evidence" value="ECO:0007669"/>
    <property type="project" value="UniProtKB-UniRule"/>
</dbReference>
<keyword evidence="4" id="KW-0472">Membrane</keyword>
<dbReference type="PANTHER" id="PTHR10412">
    <property type="entry name" value="MANNOSYL-OLIGOSACCHARIDE GLUCOSIDASE"/>
    <property type="match status" value="1"/>
</dbReference>
<feature type="domain" description="Glycosyl hydrolase family 63 N-terminal" evidence="7">
    <location>
        <begin position="108"/>
        <end position="298"/>
    </location>
</feature>
<dbReference type="FunFam" id="2.70.98.110:FF:000002">
    <property type="entry name" value="Mannosyl-oligosaccharide glucosidase GCS1"/>
    <property type="match status" value="1"/>
</dbReference>
<evidence type="ECO:0000259" key="6">
    <source>
        <dbReference type="Pfam" id="PF03200"/>
    </source>
</evidence>
<dbReference type="EnsemblPlants" id="Kaladp0095s0556.1.v1.1">
    <property type="protein sequence ID" value="Kaladp0095s0556.1.v1.1"/>
    <property type="gene ID" value="Kaladp0095s0556.v1.1"/>
</dbReference>
<dbReference type="EC" id="3.2.1.106" evidence="4"/>
<dbReference type="InterPro" id="IPR008928">
    <property type="entry name" value="6-hairpin_glycosidase_sf"/>
</dbReference>
<keyword evidence="4" id="KW-1133">Transmembrane helix</keyword>
<dbReference type="InterPro" id="IPR038518">
    <property type="entry name" value="Glyco_hydro_63N_sf"/>
</dbReference>
<dbReference type="PANTHER" id="PTHR10412:SF20">
    <property type="entry name" value="MANNOSYL-OLIGOSACCHARIDE GLUCOSIDASE GCS1"/>
    <property type="match status" value="1"/>
</dbReference>
<sequence>MAGGVRKNARSKTRSSAEGDEEGSLRQPKPPPMRVMKEKSRERHLIRIFGFNLKTLVGIGFFTSVMIVVLVKHAIKPVENGGRPRVVTPFPAPKLMDLPQFQGEHKESLYWGTYRPHVYLGIRARTPRSLVAGLMWIGLKDGRLFVRHVCQDGDGLDKYGWTHHNGRDYGHQSLIDQDLILATSFLKTKGAGSGYGGDWAVQVDLQSKKSQWNEEMGGVGHLFFYMADEEGNTLSLGRDIVNIQQSSLLATGSRKDVGNWQLHLGSQDNVDVHYSGFTTPHIHNLSDLIQESLAVQARNFNRLQLPDTLEKSSNVLVFQISGKVPFKADLVFLSAAGTDQSNVESRVASLTGAYLYSRLSEKQKLFDENFQKLFKLNDKFDQDSVIVGKAAIANMLGGIGYFYGQSKISFPTNSGPNSNDNFMMYWPAELYTAVPSRSFFPRGFLWDEGFHQLLVWRWDIKICLDILGHWLDLMNIDGWIPREQILGAEALRSDPGSKGEQVICFRKQGGHSISRSRLYSP</sequence>
<dbReference type="Pfam" id="PF03200">
    <property type="entry name" value="Glyco_hydro_63"/>
    <property type="match status" value="1"/>
</dbReference>
<evidence type="ECO:0000256" key="4">
    <source>
        <dbReference type="RuleBase" id="RU368089"/>
    </source>
</evidence>
<dbReference type="InterPro" id="IPR031335">
    <property type="entry name" value="Glyco_hydro_63_C"/>
</dbReference>
<protein>
    <recommendedName>
        <fullName evidence="4">Mannosyl-oligosaccharide glucosidase</fullName>
        <ecNumber evidence="4">3.2.1.106</ecNumber>
    </recommendedName>
</protein>
<dbReference type="SUPFAM" id="SSF48208">
    <property type="entry name" value="Six-hairpin glycosidases"/>
    <property type="match status" value="1"/>
</dbReference>
<dbReference type="GO" id="GO:0006487">
    <property type="term" value="P:protein N-linked glycosylation"/>
    <property type="evidence" value="ECO:0007669"/>
    <property type="project" value="UniProtKB-UniRule"/>
</dbReference>
<evidence type="ECO:0000313" key="8">
    <source>
        <dbReference type="EnsemblPlants" id="Kaladp0095s0556.1.v1.1"/>
    </source>
</evidence>
<comment type="catalytic activity">
    <reaction evidence="4">
        <text>N(4)-(alpha-D-Glc-(1-&gt;2)-alpha-D-Glc-(1-&gt;3)-alpha-D-Glc-(1-&gt;3)-alpha-D-Man-(1-&gt;2)-alpha-D-Man-(1-&gt;2)-alpha-D-Man-(1-&gt;3)-[alpha-D-Man-(1-&gt;2)-alpha-D-Man-(1-&gt;3)-[alpha-D-Man-(1-&gt;2)-alpha-D-Man-(1-&gt;6)]-alpha-D-Man-(1-&gt;6)]-beta-D-Man-(1-&gt;4)-beta-D-GlcNAc-(1-&gt;4)-beta-D-GlcNAc)-L-asparaginyl-[protein] + H2O = N(4)-(alpha-D-Glc-(1-&gt;3)-alpha-D-Glc-(1-&gt;3)-alpha-D-Man-(1-&gt;2)-alpha-D-Man-(1-&gt;2)-alpha-D-Man-(1-&gt;3)-[alpha-D-Man-(1-&gt;2)-alpha-D-Man-(1-&gt;3)-[alpha-D-Man-(1-&gt;2)-alpha-D-Man-(1-&gt;6)]-alpha-D-Man-(1-&gt;6)]-beta-D-Man-(1-&gt;4)-beta-D-GlcNAc-(1-&gt;4)-beta-D-GlcNAc)-L-asparaginyl-[protein] + beta-D-glucose</text>
        <dbReference type="Rhea" id="RHEA:55988"/>
        <dbReference type="Rhea" id="RHEA-COMP:12806"/>
        <dbReference type="Rhea" id="RHEA-COMP:14355"/>
        <dbReference type="ChEBI" id="CHEBI:15377"/>
        <dbReference type="ChEBI" id="CHEBI:15903"/>
        <dbReference type="ChEBI" id="CHEBI:59082"/>
        <dbReference type="ChEBI" id="CHEBI:132537"/>
        <dbReference type="EC" id="3.2.1.106"/>
    </reaction>
</comment>
<evidence type="ECO:0000256" key="1">
    <source>
        <dbReference type="ARBA" id="ARBA00010833"/>
    </source>
</evidence>
<dbReference type="GO" id="GO:0005789">
    <property type="term" value="C:endoplasmic reticulum membrane"/>
    <property type="evidence" value="ECO:0007669"/>
    <property type="project" value="UniProtKB-SubCell"/>
</dbReference>
<evidence type="ECO:0000259" key="7">
    <source>
        <dbReference type="Pfam" id="PF16923"/>
    </source>
</evidence>
<dbReference type="Gene3D" id="2.70.98.110">
    <property type="entry name" value="Glycosyl hydrolase family 63, N-terminal domain"/>
    <property type="match status" value="1"/>
</dbReference>
<dbReference type="Gene3D" id="1.50.10.10">
    <property type="match status" value="1"/>
</dbReference>
<dbReference type="InterPro" id="IPR012341">
    <property type="entry name" value="6hp_glycosidase-like_sf"/>
</dbReference>
<dbReference type="OMA" id="NKESLYW"/>
<evidence type="ECO:0000256" key="5">
    <source>
        <dbReference type="SAM" id="MobiDB-lite"/>
    </source>
</evidence>
<keyword evidence="4" id="KW-0256">Endoplasmic reticulum</keyword>
<comment type="function">
    <text evidence="4">Cleaves the distal alpha 1,2-linked glucose residue from the Glc(3)Man(9)GlcNAc(2) oligosaccharide precursor.</text>
</comment>
<feature type="domain" description="Glycosyl hydrolase family 63 C-terminal" evidence="6">
    <location>
        <begin position="351"/>
        <end position="492"/>
    </location>
</feature>
<evidence type="ECO:0000313" key="9">
    <source>
        <dbReference type="Proteomes" id="UP000594263"/>
    </source>
</evidence>
<dbReference type="AlphaFoldDB" id="A0A7N0UZQ3"/>
<keyword evidence="4" id="KW-0812">Transmembrane</keyword>
<dbReference type="GO" id="GO:0004573">
    <property type="term" value="F:Glc3Man9GlcNAc2 oligosaccharide glucosidase activity"/>
    <property type="evidence" value="ECO:0007669"/>
    <property type="project" value="UniProtKB-UniRule"/>
</dbReference>
<dbReference type="Gramene" id="Kaladp0095s0556.1.v1.1">
    <property type="protein sequence ID" value="Kaladp0095s0556.1.v1.1"/>
    <property type="gene ID" value="Kaladp0095s0556.v1.1"/>
</dbReference>
<accession>A0A7N0UZQ3</accession>
<comment type="similarity">
    <text evidence="1 4">Belongs to the glycosyl hydrolase 63 family.</text>
</comment>
<name>A0A7N0UZQ3_KALFE</name>
<dbReference type="Pfam" id="PF16923">
    <property type="entry name" value="Glyco_hydro_63N"/>
    <property type="match status" value="1"/>
</dbReference>
<dbReference type="Proteomes" id="UP000594263">
    <property type="component" value="Unplaced"/>
</dbReference>